<evidence type="ECO:0000313" key="2">
    <source>
        <dbReference type="EMBL" id="AQW20602.1"/>
    </source>
</evidence>
<evidence type="ECO:0000313" key="3">
    <source>
        <dbReference type="Proteomes" id="UP000030361"/>
    </source>
</evidence>
<dbReference type="GO" id="GO:0006355">
    <property type="term" value="P:regulation of DNA-templated transcription"/>
    <property type="evidence" value="ECO:0007669"/>
    <property type="project" value="InterPro"/>
</dbReference>
<feature type="domain" description="HTH merR-type" evidence="1">
    <location>
        <begin position="19"/>
        <end position="86"/>
    </location>
</feature>
<dbReference type="InterPro" id="IPR009061">
    <property type="entry name" value="DNA-bd_dom_put_sf"/>
</dbReference>
<dbReference type="GO" id="GO:0003677">
    <property type="term" value="F:DNA binding"/>
    <property type="evidence" value="ECO:0007669"/>
    <property type="project" value="InterPro"/>
</dbReference>
<organism evidence="2 3">
    <name type="scientific">Lentilactobacillus curieae</name>
    <dbReference type="NCBI Taxonomy" id="1138822"/>
    <lineage>
        <taxon>Bacteria</taxon>
        <taxon>Bacillati</taxon>
        <taxon>Bacillota</taxon>
        <taxon>Bacilli</taxon>
        <taxon>Lactobacillales</taxon>
        <taxon>Lactobacillaceae</taxon>
        <taxon>Lentilactobacillus</taxon>
    </lineage>
</organism>
<dbReference type="CDD" id="cd01105">
    <property type="entry name" value="HTH_GlnR-like"/>
    <property type="match status" value="1"/>
</dbReference>
<dbReference type="OrthoDB" id="9806513at2"/>
<dbReference type="Pfam" id="PF13411">
    <property type="entry name" value="MerR_1"/>
    <property type="match status" value="1"/>
</dbReference>
<gene>
    <name evidence="2" type="ORF">PL11_001070</name>
</gene>
<dbReference type="RefSeq" id="WP_035165708.1">
    <property type="nucleotide sequence ID" value="NZ_CP018906.1"/>
</dbReference>
<dbReference type="Proteomes" id="UP000030361">
    <property type="component" value="Chromosome"/>
</dbReference>
<dbReference type="EMBL" id="CP018906">
    <property type="protein sequence ID" value="AQW20602.1"/>
    <property type="molecule type" value="Genomic_DNA"/>
</dbReference>
<evidence type="ECO:0000259" key="1">
    <source>
        <dbReference type="PROSITE" id="PS50937"/>
    </source>
</evidence>
<dbReference type="AlphaFoldDB" id="A0A1S6QG72"/>
<keyword evidence="3" id="KW-1185">Reference proteome</keyword>
<dbReference type="Gene3D" id="1.10.1660.10">
    <property type="match status" value="1"/>
</dbReference>
<protein>
    <submittedName>
        <fullName evidence="2">MerR family transcriptional regulator</fullName>
    </submittedName>
</protein>
<reference evidence="2 3" key="1">
    <citation type="journal article" date="2015" name="Genome Announc.">
        <title>Genome Sequence of Lactobacillus curieae CCTCC M 2011381T, a Novel Producer of Gamma-aminobutyric Acid.</title>
        <authorList>
            <person name="Wang Y."/>
            <person name="Wang Y."/>
            <person name="Lang C."/>
            <person name="Wei D."/>
            <person name="Xu P."/>
            <person name="Xie J."/>
        </authorList>
    </citation>
    <scope>NUCLEOTIDE SEQUENCE [LARGE SCALE GENOMIC DNA]</scope>
    <source>
        <strain evidence="2 3">CCTCC M 2011381</strain>
    </source>
</reference>
<dbReference type="KEGG" id="lcu:PL11_001070"/>
<proteinExistence type="predicted"/>
<name>A0A1S6QG72_9LACO</name>
<dbReference type="SMART" id="SM00422">
    <property type="entry name" value="HTH_MERR"/>
    <property type="match status" value="1"/>
</dbReference>
<dbReference type="PROSITE" id="PS50937">
    <property type="entry name" value="HTH_MERR_2"/>
    <property type="match status" value="1"/>
</dbReference>
<accession>A0A1S6QG72</accession>
<dbReference type="InterPro" id="IPR000551">
    <property type="entry name" value="MerR-type_HTH_dom"/>
</dbReference>
<sequence length="144" mass="16541">MEEIPEKSFLATDKLIFGIGQVSKITGVSSRQLRYWEQQKYISAIQTKKGASRQYNMHTLIRIVNIQRFLNRGFTLSAAVEKALKIDEAAPVVKQFMTTQFKGLKKEADNKFLLDFGYLDNSKKQRVWGIIENGETSFEIEDIS</sequence>
<dbReference type="SUPFAM" id="SSF46955">
    <property type="entry name" value="Putative DNA-binding domain"/>
    <property type="match status" value="1"/>
</dbReference>
<dbReference type="eggNOG" id="COG0789">
    <property type="taxonomic scope" value="Bacteria"/>
</dbReference>